<protein>
    <submittedName>
        <fullName evidence="3">DNA repair protein Rtt107</fullName>
    </submittedName>
</protein>
<proteinExistence type="predicted"/>
<reference evidence="4" key="1">
    <citation type="submission" date="2015-09" db="EMBL/GenBank/DDBJ databases">
        <authorList>
            <person name="Fill T.P."/>
            <person name="Baretta J.F."/>
            <person name="de Almeida L.G."/>
            <person name="Rocha M."/>
            <person name="de Souza D.H."/>
            <person name="Malavazi I."/>
            <person name="Cerdeira L.T."/>
            <person name="Hong H."/>
            <person name="Samborskyy M."/>
            <person name="de Vasconcelos A.T."/>
            <person name="Leadlay P."/>
            <person name="Rodrigues-Filho E."/>
        </authorList>
    </citation>
    <scope>NUCLEOTIDE SEQUENCE [LARGE SCALE GENOMIC DNA]</scope>
    <source>
        <strain evidence="4">LaBioMMi 136</strain>
    </source>
</reference>
<dbReference type="InterPro" id="IPR053036">
    <property type="entry name" value="CellCycle_DNARepair_Reg"/>
</dbReference>
<dbReference type="SUPFAM" id="SSF52113">
    <property type="entry name" value="BRCT domain"/>
    <property type="match status" value="5"/>
</dbReference>
<dbReference type="PROSITE" id="PS50172">
    <property type="entry name" value="BRCT"/>
    <property type="match status" value="4"/>
</dbReference>
<feature type="region of interest" description="Disordered" evidence="1">
    <location>
        <begin position="773"/>
        <end position="793"/>
    </location>
</feature>
<dbReference type="FunFam" id="3.40.50.10190:FF:000048">
    <property type="entry name" value="DNA repair protein Rtt107"/>
    <property type="match status" value="1"/>
</dbReference>
<dbReference type="Pfam" id="PF00533">
    <property type="entry name" value="BRCT"/>
    <property type="match status" value="2"/>
</dbReference>
<feature type="domain" description="BRCT" evidence="2">
    <location>
        <begin position="102"/>
        <end position="193"/>
    </location>
</feature>
<feature type="region of interest" description="Disordered" evidence="1">
    <location>
        <begin position="197"/>
        <end position="236"/>
    </location>
</feature>
<dbReference type="Gene3D" id="3.40.50.10190">
    <property type="entry name" value="BRCT domain"/>
    <property type="match status" value="5"/>
</dbReference>
<dbReference type="FunFam" id="3.40.50.10190:FF:000066">
    <property type="entry name" value="BRCT domain protein (Eurofung)"/>
    <property type="match status" value="1"/>
</dbReference>
<evidence type="ECO:0000256" key="1">
    <source>
        <dbReference type="SAM" id="MobiDB-lite"/>
    </source>
</evidence>
<dbReference type="InterPro" id="IPR036420">
    <property type="entry name" value="BRCT_dom_sf"/>
</dbReference>
<accession>A0A1S9RBF1</accession>
<dbReference type="Proteomes" id="UP000190744">
    <property type="component" value="Unassembled WGS sequence"/>
</dbReference>
<dbReference type="Pfam" id="PF16770">
    <property type="entry name" value="RTT107_BRCT_5"/>
    <property type="match status" value="1"/>
</dbReference>
<dbReference type="GO" id="GO:0035361">
    <property type="term" value="C:Cul8-RING ubiquitin ligase complex"/>
    <property type="evidence" value="ECO:0007669"/>
    <property type="project" value="TreeGrafter"/>
</dbReference>
<name>A0A1S9RBF1_PENBI</name>
<feature type="compositionally biased region" description="Acidic residues" evidence="1">
    <location>
        <begin position="779"/>
        <end position="789"/>
    </location>
</feature>
<evidence type="ECO:0000313" key="3">
    <source>
        <dbReference type="EMBL" id="OOQ82731.1"/>
    </source>
</evidence>
<evidence type="ECO:0000259" key="2">
    <source>
        <dbReference type="PROSITE" id="PS50172"/>
    </source>
</evidence>
<dbReference type="GO" id="GO:1990683">
    <property type="term" value="P:DNA double-strand break attachment to nuclear envelope"/>
    <property type="evidence" value="ECO:0007669"/>
    <property type="project" value="TreeGrafter"/>
</dbReference>
<dbReference type="EMBL" id="LJBN01000212">
    <property type="protein sequence ID" value="OOQ82731.1"/>
    <property type="molecule type" value="Genomic_DNA"/>
</dbReference>
<gene>
    <name evidence="3" type="ORF">PEBR_37619</name>
</gene>
<dbReference type="GO" id="GO:0006302">
    <property type="term" value="P:double-strand break repair"/>
    <property type="evidence" value="ECO:0007669"/>
    <property type="project" value="TreeGrafter"/>
</dbReference>
<evidence type="ECO:0000313" key="4">
    <source>
        <dbReference type="Proteomes" id="UP000190744"/>
    </source>
</evidence>
<dbReference type="PANTHER" id="PTHR47667">
    <property type="entry name" value="REGULATOR OF TY1 TRANSPOSITION PROTEIN 107"/>
    <property type="match status" value="1"/>
</dbReference>
<dbReference type="Pfam" id="PF12738">
    <property type="entry name" value="PTCB-BRCT"/>
    <property type="match status" value="1"/>
</dbReference>
<feature type="compositionally biased region" description="Basic and acidic residues" evidence="1">
    <location>
        <begin position="480"/>
        <end position="491"/>
    </location>
</feature>
<feature type="region of interest" description="Disordered" evidence="1">
    <location>
        <begin position="453"/>
        <end position="544"/>
    </location>
</feature>
<feature type="domain" description="BRCT" evidence="2">
    <location>
        <begin position="339"/>
        <end position="422"/>
    </location>
</feature>
<dbReference type="CDD" id="cd18437">
    <property type="entry name" value="BRCT_BRC1_like_rpt3"/>
    <property type="match status" value="1"/>
</dbReference>
<organism evidence="3 4">
    <name type="scientific">Penicillium brasilianum</name>
    <dbReference type="NCBI Taxonomy" id="104259"/>
    <lineage>
        <taxon>Eukaryota</taxon>
        <taxon>Fungi</taxon>
        <taxon>Dikarya</taxon>
        <taxon>Ascomycota</taxon>
        <taxon>Pezizomycotina</taxon>
        <taxon>Eurotiomycetes</taxon>
        <taxon>Eurotiomycetidae</taxon>
        <taxon>Eurotiales</taxon>
        <taxon>Aspergillaceae</taxon>
        <taxon>Penicillium</taxon>
    </lineage>
</organism>
<dbReference type="PANTHER" id="PTHR47667:SF1">
    <property type="entry name" value="REGULATOR OF TY1 TRANSPOSITION PROTEIN 107"/>
    <property type="match status" value="1"/>
</dbReference>
<feature type="domain" description="BRCT" evidence="2">
    <location>
        <begin position="608"/>
        <end position="703"/>
    </location>
</feature>
<dbReference type="CDD" id="cd18436">
    <property type="entry name" value="BRCT_BRC1_like_rpt2"/>
    <property type="match status" value="1"/>
</dbReference>
<comment type="caution">
    <text evidence="3">The sequence shown here is derived from an EMBL/GenBank/DDBJ whole genome shotgun (WGS) entry which is preliminary data.</text>
</comment>
<dbReference type="InterPro" id="IPR001357">
    <property type="entry name" value="BRCT_dom"/>
</dbReference>
<feature type="region of interest" description="Disordered" evidence="1">
    <location>
        <begin position="575"/>
        <end position="614"/>
    </location>
</feature>
<dbReference type="GO" id="GO:0005634">
    <property type="term" value="C:nucleus"/>
    <property type="evidence" value="ECO:0007669"/>
    <property type="project" value="TreeGrafter"/>
</dbReference>
<dbReference type="AlphaFoldDB" id="A0A1S9RBF1"/>
<sequence>MADEDTKLFDQCRICIVCSNDLPLETAEQLAAVIGEYGGEPSIHESSPEKEDTIECTHIVANNTHFQTYDLARKTLIPVVKPSWVHNSLAKRKVANPRQHSPDPRLFLSDVVVTCGDIPEGDKDAIIGGVVAKGGLYSPRMTGMVTHLVDLTVGSDKAQLVQGKKLRVKIVLPHWFDDCLKLGQRIDERPYTLPDPEILRPGLDTPIRSNENKGLAGASTPEPSILPTPPSISRTGDQSSVFAGKAIMLSPDLGIGSHMLESIEAVLRQGGATITSKVEDADWLICRFREGFVYRTASRLEKIVGNLAWLYHLMTFGTWTRPLTKLLHYPVSRTPIPGFEGLKISLSNYVGEARIYLENLVAAAGAECTKTLKQENTHLITAHGNSEKCSAAREWGLQVVNHLWLEDSYAAWKLQPVSNPRYNHFPPRTNLGDIAGQKMLDLDVLERNFYSIQDMEQPSSPPRAMRTRDQNTASMQPPAEKARKETEKVPETADGTPKANTKTARRAADHRQAETPARSRLIPDDKENETPSSTSSRKSKDAAAARLHEIAPDIALYEKEMKRVGGVIYGGRRKSDEDRVSINSKKRRSVEPQDESDGEQASDAKRQKKSRPPISMHLLITGYQKWVGKGNEKKEDADKRHLRDLGIMVVQDARRCTHLAAPSILRTAKFVNALAYAPVIMSTDFVDKCLKQDELLDPKDFPLVDKTAESKFHMSLAKSLANAKKNKNKLLRGFRVYCVEDIRGGFEAFKSIVEANGGECLLFRGRLALMNNTSRREESDDEDEGMQDDEPGRNEAILLSGAERKHARLWPRFRQLAGDVKRTPRIVRVDWLLDMAMSQELRAAGDYEIDESSIEDADE</sequence>
<feature type="domain" description="BRCT" evidence="2">
    <location>
        <begin position="4"/>
        <end position="102"/>
    </location>
</feature>
<dbReference type="SMART" id="SM00292">
    <property type="entry name" value="BRCT"/>
    <property type="match status" value="5"/>
</dbReference>
<dbReference type="CDD" id="cd17743">
    <property type="entry name" value="BRCT_BRC1_like_rpt5"/>
    <property type="match status" value="1"/>
</dbReference>